<comment type="cofactor">
    <cofactor evidence="1">
        <name>Mg(2+)</name>
        <dbReference type="ChEBI" id="CHEBI:18420"/>
    </cofactor>
</comment>
<dbReference type="InterPro" id="IPR000537">
    <property type="entry name" value="UbiA_prenyltransferase"/>
</dbReference>
<feature type="transmembrane region" description="Helical" evidence="8">
    <location>
        <begin position="161"/>
        <end position="179"/>
    </location>
</feature>
<dbReference type="Pfam" id="PF01040">
    <property type="entry name" value="UbiA"/>
    <property type="match status" value="1"/>
</dbReference>
<feature type="transmembrane region" description="Helical" evidence="8">
    <location>
        <begin position="12"/>
        <end position="30"/>
    </location>
</feature>
<proteinExistence type="inferred from homology"/>
<evidence type="ECO:0000256" key="7">
    <source>
        <dbReference type="ARBA" id="ARBA00023136"/>
    </source>
</evidence>
<evidence type="ECO:0000256" key="2">
    <source>
        <dbReference type="ARBA" id="ARBA00004651"/>
    </source>
</evidence>
<evidence type="ECO:0000256" key="4">
    <source>
        <dbReference type="ARBA" id="ARBA00022679"/>
    </source>
</evidence>
<feature type="transmembrane region" description="Helical" evidence="8">
    <location>
        <begin position="255"/>
        <end position="273"/>
    </location>
</feature>
<keyword evidence="7 8" id="KW-0472">Membrane</keyword>
<feature type="transmembrane region" description="Helical" evidence="8">
    <location>
        <begin position="74"/>
        <end position="94"/>
    </location>
</feature>
<comment type="caution">
    <text evidence="9">The sequence shown here is derived from an EMBL/GenBank/DDBJ whole genome shotgun (WGS) entry which is preliminary data.</text>
</comment>
<feature type="transmembrane region" description="Helical" evidence="8">
    <location>
        <begin position="36"/>
        <end position="54"/>
    </location>
</feature>
<dbReference type="InterPro" id="IPR039653">
    <property type="entry name" value="Prenyltransferase"/>
</dbReference>
<dbReference type="Gene3D" id="1.10.357.140">
    <property type="entry name" value="UbiA prenyltransferase"/>
    <property type="match status" value="1"/>
</dbReference>
<comment type="subcellular location">
    <subcellularLocation>
        <location evidence="2">Cell membrane</location>
        <topology evidence="2">Multi-pass membrane protein</topology>
    </subcellularLocation>
</comment>
<dbReference type="InterPro" id="IPR044878">
    <property type="entry name" value="UbiA_sf"/>
</dbReference>
<name>A0A7J2TIF9_ARCFL</name>
<evidence type="ECO:0000313" key="9">
    <source>
        <dbReference type="EMBL" id="HEH34802.1"/>
    </source>
</evidence>
<dbReference type="FunFam" id="1.10.357.140:FF:000008">
    <property type="entry name" value="4-hydroxybenzoate octaprenyltransferase"/>
    <property type="match status" value="1"/>
</dbReference>
<feature type="transmembrane region" description="Helical" evidence="8">
    <location>
        <begin position="212"/>
        <end position="235"/>
    </location>
</feature>
<dbReference type="PANTHER" id="PTHR11048:SF28">
    <property type="entry name" value="4-HYDROXYBENZOATE POLYPRENYLTRANSFERASE, MITOCHONDRIAL"/>
    <property type="match status" value="1"/>
</dbReference>
<feature type="transmembrane region" description="Helical" evidence="8">
    <location>
        <begin position="100"/>
        <end position="120"/>
    </location>
</feature>
<keyword evidence="4 9" id="KW-0808">Transferase</keyword>
<dbReference type="EMBL" id="DSLA01000022">
    <property type="protein sequence ID" value="HEH34802.1"/>
    <property type="molecule type" value="Genomic_DNA"/>
</dbReference>
<evidence type="ECO:0000256" key="1">
    <source>
        <dbReference type="ARBA" id="ARBA00001946"/>
    </source>
</evidence>
<dbReference type="GO" id="GO:0005886">
    <property type="term" value="C:plasma membrane"/>
    <property type="evidence" value="ECO:0007669"/>
    <property type="project" value="UniProtKB-SubCell"/>
</dbReference>
<comment type="similarity">
    <text evidence="3">Belongs to the UbiA prenyltransferase family.</text>
</comment>
<feature type="transmembrane region" description="Helical" evidence="8">
    <location>
        <begin position="132"/>
        <end position="149"/>
    </location>
</feature>
<dbReference type="InterPro" id="IPR006371">
    <property type="entry name" value="Polyprenyltransferase_UbiA-li"/>
</dbReference>
<evidence type="ECO:0000256" key="6">
    <source>
        <dbReference type="ARBA" id="ARBA00022989"/>
    </source>
</evidence>
<sequence>MKLKSYLEFIKIEHTLFALPFAYAGALIAGDIDPRTAFLIFTAFTGLRTFAMSFNRIIDREIDALNPRTAKRHLPAGIISLGEAYAIAFIGFAIYIISAFFINLTAFLFSPIPAVVAYIYPYLKRFTCLSHYFLGLNLALAPMGGWIAVRDSINFDSEILIFSISVIFWVSGFDIIYALQDIEFDRKFGLHSIGAHFGERFAKWVSRANHMIFLFLLALFFKKTILLLPVAALIFLEHYIVRKDYSEQKVQISFFYINAVISSIVLLFVILEYL</sequence>
<dbReference type="NCBIfam" id="TIGR01475">
    <property type="entry name" value="ubiA_other"/>
    <property type="match status" value="1"/>
</dbReference>
<organism evidence="9">
    <name type="scientific">Archaeoglobus fulgidus</name>
    <dbReference type="NCBI Taxonomy" id="2234"/>
    <lineage>
        <taxon>Archaea</taxon>
        <taxon>Methanobacteriati</taxon>
        <taxon>Methanobacteriota</taxon>
        <taxon>Archaeoglobi</taxon>
        <taxon>Archaeoglobales</taxon>
        <taxon>Archaeoglobaceae</taxon>
        <taxon>Archaeoglobus</taxon>
    </lineage>
</organism>
<reference evidence="9" key="1">
    <citation type="journal article" date="2020" name="mSystems">
        <title>Genome- and Community-Level Interaction Insights into Carbon Utilization and Element Cycling Functions of Hydrothermarchaeota in Hydrothermal Sediment.</title>
        <authorList>
            <person name="Zhou Z."/>
            <person name="Liu Y."/>
            <person name="Xu W."/>
            <person name="Pan J."/>
            <person name="Luo Z.H."/>
            <person name="Li M."/>
        </authorList>
    </citation>
    <scope>NUCLEOTIDE SEQUENCE [LARGE SCALE GENOMIC DNA]</scope>
    <source>
        <strain evidence="9">SpSt-26</strain>
    </source>
</reference>
<dbReference type="AlphaFoldDB" id="A0A7J2TIF9"/>
<evidence type="ECO:0000256" key="3">
    <source>
        <dbReference type="ARBA" id="ARBA00005985"/>
    </source>
</evidence>
<keyword evidence="5 8" id="KW-0812">Transmembrane</keyword>
<accession>A0A7J2TIF9</accession>
<protein>
    <submittedName>
        <fullName evidence="9">4-hydroxybenzoate octaprenyltransferase</fullName>
    </submittedName>
</protein>
<gene>
    <name evidence="9" type="ORF">ENP88_01315</name>
</gene>
<evidence type="ECO:0000256" key="8">
    <source>
        <dbReference type="SAM" id="Phobius"/>
    </source>
</evidence>
<dbReference type="CDD" id="cd13959">
    <property type="entry name" value="PT_UbiA_COQ2"/>
    <property type="match status" value="1"/>
</dbReference>
<keyword evidence="6 8" id="KW-1133">Transmembrane helix</keyword>
<dbReference type="GO" id="GO:0016765">
    <property type="term" value="F:transferase activity, transferring alkyl or aryl (other than methyl) groups"/>
    <property type="evidence" value="ECO:0007669"/>
    <property type="project" value="InterPro"/>
</dbReference>
<evidence type="ECO:0000256" key="5">
    <source>
        <dbReference type="ARBA" id="ARBA00022692"/>
    </source>
</evidence>
<dbReference type="Gene3D" id="1.20.120.1780">
    <property type="entry name" value="UbiA prenyltransferase"/>
    <property type="match status" value="1"/>
</dbReference>
<dbReference type="PANTHER" id="PTHR11048">
    <property type="entry name" value="PRENYLTRANSFERASES"/>
    <property type="match status" value="1"/>
</dbReference>